<comment type="caution">
    <text evidence="1">The sequence shown here is derived from an EMBL/GenBank/DDBJ whole genome shotgun (WGS) entry which is preliminary data.</text>
</comment>
<dbReference type="SUPFAM" id="SSF55666">
    <property type="entry name" value="Ribonuclease PH domain 2-like"/>
    <property type="match status" value="1"/>
</dbReference>
<dbReference type="EMBL" id="BARW01042705">
    <property type="protein sequence ID" value="GAJ16355.1"/>
    <property type="molecule type" value="Genomic_DNA"/>
</dbReference>
<accession>X1VXF4</accession>
<reference evidence="1" key="1">
    <citation type="journal article" date="2014" name="Front. Microbiol.">
        <title>High frequency of phylogenetically diverse reductive dehalogenase-homologous genes in deep subseafloor sedimentary metagenomes.</title>
        <authorList>
            <person name="Kawai M."/>
            <person name="Futagami T."/>
            <person name="Toyoda A."/>
            <person name="Takaki Y."/>
            <person name="Nishi S."/>
            <person name="Hori S."/>
            <person name="Arai W."/>
            <person name="Tsubouchi T."/>
            <person name="Morono Y."/>
            <person name="Uchiyama I."/>
            <person name="Ito T."/>
            <person name="Fujiyama A."/>
            <person name="Inagaki F."/>
            <person name="Takami H."/>
        </authorList>
    </citation>
    <scope>NUCLEOTIDE SEQUENCE</scope>
    <source>
        <strain evidence="1">Expedition CK06-06</strain>
    </source>
</reference>
<sequence length="47" mass="5194">EFVEIQGTAETKPFSKETTDSLLSLAEKGITELFQIQQAALEAPRAR</sequence>
<dbReference type="InterPro" id="IPR027408">
    <property type="entry name" value="PNPase/RNase_PH_dom_sf"/>
</dbReference>
<name>X1VXF4_9ZZZZ</name>
<dbReference type="InterPro" id="IPR036345">
    <property type="entry name" value="ExoRNase_PH_dom2_sf"/>
</dbReference>
<organism evidence="1">
    <name type="scientific">marine sediment metagenome</name>
    <dbReference type="NCBI Taxonomy" id="412755"/>
    <lineage>
        <taxon>unclassified sequences</taxon>
        <taxon>metagenomes</taxon>
        <taxon>ecological metagenomes</taxon>
    </lineage>
</organism>
<dbReference type="AlphaFoldDB" id="X1VXF4"/>
<feature type="non-terminal residue" evidence="1">
    <location>
        <position position="1"/>
    </location>
</feature>
<protein>
    <submittedName>
        <fullName evidence="1">Uncharacterized protein</fullName>
    </submittedName>
</protein>
<proteinExistence type="predicted"/>
<gene>
    <name evidence="1" type="ORF">S12H4_63103</name>
</gene>
<evidence type="ECO:0000313" key="1">
    <source>
        <dbReference type="EMBL" id="GAJ16355.1"/>
    </source>
</evidence>
<dbReference type="Gene3D" id="3.30.230.70">
    <property type="entry name" value="GHMP Kinase, N-terminal domain"/>
    <property type="match status" value="1"/>
</dbReference>